<name>A0A9D1MER8_9FIRM</name>
<dbReference type="InterPro" id="IPR038071">
    <property type="entry name" value="UROD/MetE-like_sf"/>
</dbReference>
<dbReference type="EMBL" id="DVMZ01000058">
    <property type="protein sequence ID" value="HIU58886.1"/>
    <property type="molecule type" value="Genomic_DNA"/>
</dbReference>
<reference evidence="1" key="1">
    <citation type="submission" date="2020-10" db="EMBL/GenBank/DDBJ databases">
        <authorList>
            <person name="Gilroy R."/>
        </authorList>
    </citation>
    <scope>NUCLEOTIDE SEQUENCE</scope>
    <source>
        <strain evidence="1">11687</strain>
    </source>
</reference>
<gene>
    <name evidence="1" type="ORF">IAC57_02170</name>
</gene>
<sequence>MNVTAALTKIGEQSVGGYMYLRPLMGPEKLLYAFYDMPELIHDCMQTWLALADSVIAEHQKYFDVDELFIAEDICYNVSSLISHDMMREFLFPYYQQLIAGIRSRQKDKTRKLFIQVDNSLVCLVFLW</sequence>
<proteinExistence type="predicted"/>
<evidence type="ECO:0000313" key="2">
    <source>
        <dbReference type="Proteomes" id="UP000824081"/>
    </source>
</evidence>
<dbReference type="Proteomes" id="UP000824081">
    <property type="component" value="Unassembled WGS sequence"/>
</dbReference>
<dbReference type="SUPFAM" id="SSF51726">
    <property type="entry name" value="UROD/MetE-like"/>
    <property type="match status" value="1"/>
</dbReference>
<reference evidence="1" key="2">
    <citation type="journal article" date="2021" name="PeerJ">
        <title>Extensive microbial diversity within the chicken gut microbiome revealed by metagenomics and culture.</title>
        <authorList>
            <person name="Gilroy R."/>
            <person name="Ravi A."/>
            <person name="Getino M."/>
            <person name="Pursley I."/>
            <person name="Horton D.L."/>
            <person name="Alikhan N.F."/>
            <person name="Baker D."/>
            <person name="Gharbi K."/>
            <person name="Hall N."/>
            <person name="Watson M."/>
            <person name="Adriaenssens E.M."/>
            <person name="Foster-Nyarko E."/>
            <person name="Jarju S."/>
            <person name="Secka A."/>
            <person name="Antonio M."/>
            <person name="Oren A."/>
            <person name="Chaudhuri R.R."/>
            <person name="La Ragione R."/>
            <person name="Hildebrand F."/>
            <person name="Pallen M.J."/>
        </authorList>
    </citation>
    <scope>NUCLEOTIDE SEQUENCE</scope>
    <source>
        <strain evidence="1">11687</strain>
    </source>
</reference>
<accession>A0A9D1MER8</accession>
<evidence type="ECO:0000313" key="1">
    <source>
        <dbReference type="EMBL" id="HIU58886.1"/>
    </source>
</evidence>
<dbReference type="AlphaFoldDB" id="A0A9D1MER8"/>
<comment type="caution">
    <text evidence="1">The sequence shown here is derived from an EMBL/GenBank/DDBJ whole genome shotgun (WGS) entry which is preliminary data.</text>
</comment>
<protein>
    <submittedName>
        <fullName evidence="1">Uncharacterized protein</fullName>
    </submittedName>
</protein>
<dbReference type="Gene3D" id="3.20.20.210">
    <property type="match status" value="1"/>
</dbReference>
<organism evidence="1 2">
    <name type="scientific">Candidatus Scatosoma pullistercoris</name>
    <dbReference type="NCBI Taxonomy" id="2840934"/>
    <lineage>
        <taxon>Bacteria</taxon>
        <taxon>Bacillati</taxon>
        <taxon>Bacillota</taxon>
        <taxon>Clostridia</taxon>
        <taxon>Candidatus Scatosoma</taxon>
    </lineage>
</organism>